<proteinExistence type="predicted"/>
<feature type="compositionally biased region" description="Low complexity" evidence="4">
    <location>
        <begin position="692"/>
        <end position="702"/>
    </location>
</feature>
<evidence type="ECO:0000256" key="1">
    <source>
        <dbReference type="ARBA" id="ARBA00022574"/>
    </source>
</evidence>
<evidence type="ECO:0000313" key="6">
    <source>
        <dbReference type="Proteomes" id="UP000800036"/>
    </source>
</evidence>
<dbReference type="PANTHER" id="PTHR19862">
    <property type="entry name" value="WD REPEAT-CONTAINING PROTEIN 48"/>
    <property type="match status" value="1"/>
</dbReference>
<keyword evidence="2" id="KW-0677">Repeat</keyword>
<feature type="region of interest" description="Disordered" evidence="4">
    <location>
        <begin position="745"/>
        <end position="773"/>
    </location>
</feature>
<feature type="compositionally biased region" description="Polar residues" evidence="4">
    <location>
        <begin position="649"/>
        <end position="686"/>
    </location>
</feature>
<dbReference type="PROSITE" id="PS50294">
    <property type="entry name" value="WD_REPEATS_REGION"/>
    <property type="match status" value="3"/>
</dbReference>
<gene>
    <name evidence="5" type="ORF">BU23DRAFT_602236</name>
</gene>
<dbReference type="Pfam" id="PF00400">
    <property type="entry name" value="WD40"/>
    <property type="match status" value="4"/>
</dbReference>
<dbReference type="OrthoDB" id="2421129at2759"/>
<dbReference type="Gene3D" id="2.130.10.10">
    <property type="entry name" value="YVTN repeat-like/Quinoprotein amine dehydrogenase"/>
    <property type="match status" value="2"/>
</dbReference>
<feature type="compositionally biased region" description="Polar residues" evidence="4">
    <location>
        <begin position="607"/>
        <end position="617"/>
    </location>
</feature>
<feature type="compositionally biased region" description="Low complexity" evidence="4">
    <location>
        <begin position="1030"/>
        <end position="1043"/>
    </location>
</feature>
<accession>A0A6A5UT04</accession>
<dbReference type="InterPro" id="IPR021772">
    <property type="entry name" value="WDR48/Bun107"/>
</dbReference>
<sequence length="1050" mass="114373">MGRNARKRISYVLPLANSAGGHRLGVNGLAVDPAQAILYSGGRDGVICAWDLHLDLRHSDNDEKDPFADSSAPNYKPPPTKFRQQVQAHTHWINDLVLAQDSQALVSASSDITVKVWRPAATDIQPPQTIGLHTDYVKRVASPGPHENWVASGGLDHKISLWDLNGAGQKLQISVGDEENVAKGSVYALAASPSIVASGGPESIVRVWDSRTGKRITKFVGHTDNVRDVLITQDGDTILTASSDQTVKVWSMTAGRCMYTLTMHNDSVWSLFSDDPQLNVFYSADRSGIVAKSDVRNCPEMDEGVSVAVCQEHEGVNKVVAAGDYLWTATSSSSINRWNDVDTTAEIALPDTYKMHRSSITTTRSRYPSPPAVSTLLVKGASSKIPFKALLRMSNTAPFPQLVSKDADASTLYSVASTRKPSEVLAASDHGVIVPCRDLPDFTIEGQNGLIKHHLLNDRRRVLTLDTAGEVILWDLLACVPIKSFGKRHMEDIVPEVNTRETVAHWCAVDTRTGSLTCVLEENYCFDAEVYADELQLEEKIDFREDQRINLGKWILRYLFSNLIDEEIKRDSAFRETLLANAASRAKPPTNIELPDNNINGWKDVSSRPTSASTIRAQNGFHLPSTPGMNIGLATPGLPPPSAGKSSHHNQLLTPTTEEGTQLEKTASQRSSTQDQSDYFSRAPSTNGNGNGNANGNPKTNGSTEDSEETAPQSPAVEDAQTQKKSKGLFGKKFGMSLNMKKFTASEKVEAPKPAVTDEKAEESDSHSTKTDEKVVEDNFFGALQKIRQTYEEQANLGAQKLDTQIAPSLPNETPVLKPPATTTILIQEDRPDSGGVADLFEGKVGSSGQQADLIEKVAPVWLADVLLRVNTLFSNQIPPKDIVKVSFILEPYQALLPSISSDGYIPLIPNPEKVNREANSASSNNRLNANRMLRARKILSYVAERIEPAPSKEEEATQLKPEEYLELYCQNELIPPTMTLASIRAHVWRGGGDVVLYYKANGKKEIKHAPYVGLTPGSGSSGVSEGKASSDAGRSSQQSSRGIVEGKAQ</sequence>
<dbReference type="GO" id="GO:0000724">
    <property type="term" value="P:double-strand break repair via homologous recombination"/>
    <property type="evidence" value="ECO:0007669"/>
    <property type="project" value="TreeGrafter"/>
</dbReference>
<dbReference type="CDD" id="cd17041">
    <property type="entry name" value="Ubl_WDR48"/>
    <property type="match status" value="1"/>
</dbReference>
<dbReference type="FunFam" id="2.130.10.10:FF:001614">
    <property type="entry name" value="WD repeat protein"/>
    <property type="match status" value="1"/>
</dbReference>
<dbReference type="InterPro" id="IPR001680">
    <property type="entry name" value="WD40_rpt"/>
</dbReference>
<feature type="region of interest" description="Disordered" evidence="4">
    <location>
        <begin position="1011"/>
        <end position="1050"/>
    </location>
</feature>
<evidence type="ECO:0000313" key="5">
    <source>
        <dbReference type="EMBL" id="KAF1968323.1"/>
    </source>
</evidence>
<dbReference type="InterPro" id="IPR036322">
    <property type="entry name" value="WD40_repeat_dom_sf"/>
</dbReference>
<evidence type="ECO:0000256" key="4">
    <source>
        <dbReference type="SAM" id="MobiDB-lite"/>
    </source>
</evidence>
<protein>
    <submittedName>
        <fullName evidence="5">WD repeat protein-like protein</fullName>
    </submittedName>
</protein>
<dbReference type="GO" id="GO:0043130">
    <property type="term" value="F:ubiquitin binding"/>
    <property type="evidence" value="ECO:0007669"/>
    <property type="project" value="TreeGrafter"/>
</dbReference>
<dbReference type="SUPFAM" id="SSF50978">
    <property type="entry name" value="WD40 repeat-like"/>
    <property type="match status" value="1"/>
</dbReference>
<organism evidence="5 6">
    <name type="scientific">Bimuria novae-zelandiae CBS 107.79</name>
    <dbReference type="NCBI Taxonomy" id="1447943"/>
    <lineage>
        <taxon>Eukaryota</taxon>
        <taxon>Fungi</taxon>
        <taxon>Dikarya</taxon>
        <taxon>Ascomycota</taxon>
        <taxon>Pezizomycotina</taxon>
        <taxon>Dothideomycetes</taxon>
        <taxon>Pleosporomycetidae</taxon>
        <taxon>Pleosporales</taxon>
        <taxon>Massarineae</taxon>
        <taxon>Didymosphaeriaceae</taxon>
        <taxon>Bimuria</taxon>
    </lineage>
</organism>
<dbReference type="PANTHER" id="PTHR19862:SF14">
    <property type="entry name" value="WD REPEAT-CONTAINING PROTEIN 48"/>
    <property type="match status" value="1"/>
</dbReference>
<dbReference type="SMART" id="SM00320">
    <property type="entry name" value="WD40"/>
    <property type="match status" value="7"/>
</dbReference>
<reference evidence="5" key="1">
    <citation type="journal article" date="2020" name="Stud. Mycol.">
        <title>101 Dothideomycetes genomes: a test case for predicting lifestyles and emergence of pathogens.</title>
        <authorList>
            <person name="Haridas S."/>
            <person name="Albert R."/>
            <person name="Binder M."/>
            <person name="Bloem J."/>
            <person name="Labutti K."/>
            <person name="Salamov A."/>
            <person name="Andreopoulos B."/>
            <person name="Baker S."/>
            <person name="Barry K."/>
            <person name="Bills G."/>
            <person name="Bluhm B."/>
            <person name="Cannon C."/>
            <person name="Castanera R."/>
            <person name="Culley D."/>
            <person name="Daum C."/>
            <person name="Ezra D."/>
            <person name="Gonzalez J."/>
            <person name="Henrissat B."/>
            <person name="Kuo A."/>
            <person name="Liang C."/>
            <person name="Lipzen A."/>
            <person name="Lutzoni F."/>
            <person name="Magnuson J."/>
            <person name="Mondo S."/>
            <person name="Nolan M."/>
            <person name="Ohm R."/>
            <person name="Pangilinan J."/>
            <person name="Park H.-J."/>
            <person name="Ramirez L."/>
            <person name="Alfaro M."/>
            <person name="Sun H."/>
            <person name="Tritt A."/>
            <person name="Yoshinaga Y."/>
            <person name="Zwiers L.-H."/>
            <person name="Turgeon B."/>
            <person name="Goodwin S."/>
            <person name="Spatafora J."/>
            <person name="Crous P."/>
            <person name="Grigoriev I."/>
        </authorList>
    </citation>
    <scope>NUCLEOTIDE SEQUENCE</scope>
    <source>
        <strain evidence="5">CBS 107.79</strain>
    </source>
</reference>
<name>A0A6A5UT04_9PLEO</name>
<dbReference type="PROSITE" id="PS00678">
    <property type="entry name" value="WD_REPEATS_1"/>
    <property type="match status" value="2"/>
</dbReference>
<keyword evidence="6" id="KW-1185">Reference proteome</keyword>
<feature type="region of interest" description="Disordered" evidence="4">
    <location>
        <begin position="587"/>
        <end position="728"/>
    </location>
</feature>
<dbReference type="InterPro" id="IPR019775">
    <property type="entry name" value="WD40_repeat_CS"/>
</dbReference>
<dbReference type="AlphaFoldDB" id="A0A6A5UT04"/>
<feature type="repeat" description="WD" evidence="3">
    <location>
        <begin position="219"/>
        <end position="260"/>
    </location>
</feature>
<dbReference type="EMBL" id="ML976721">
    <property type="protein sequence ID" value="KAF1968323.1"/>
    <property type="molecule type" value="Genomic_DNA"/>
</dbReference>
<dbReference type="CDD" id="cd00200">
    <property type="entry name" value="WD40"/>
    <property type="match status" value="1"/>
</dbReference>
<feature type="repeat" description="WD" evidence="3">
    <location>
        <begin position="86"/>
        <end position="117"/>
    </location>
</feature>
<dbReference type="Proteomes" id="UP000800036">
    <property type="component" value="Unassembled WGS sequence"/>
</dbReference>
<keyword evidence="1 3" id="KW-0853">WD repeat</keyword>
<feature type="region of interest" description="Disordered" evidence="4">
    <location>
        <begin position="61"/>
        <end position="81"/>
    </location>
</feature>
<dbReference type="Pfam" id="PF11816">
    <property type="entry name" value="DUF3337"/>
    <property type="match status" value="1"/>
</dbReference>
<dbReference type="InterPro" id="IPR015943">
    <property type="entry name" value="WD40/YVTN_repeat-like_dom_sf"/>
</dbReference>
<feature type="repeat" description="WD" evidence="3">
    <location>
        <begin position="19"/>
        <end position="52"/>
    </location>
</feature>
<evidence type="ECO:0000256" key="2">
    <source>
        <dbReference type="ARBA" id="ARBA00022737"/>
    </source>
</evidence>
<dbReference type="PROSITE" id="PS50082">
    <property type="entry name" value="WD_REPEATS_2"/>
    <property type="match status" value="4"/>
</dbReference>
<dbReference type="InterPro" id="IPR051246">
    <property type="entry name" value="WDR48"/>
</dbReference>
<evidence type="ECO:0000256" key="3">
    <source>
        <dbReference type="PROSITE-ProRule" id="PRU00221"/>
    </source>
</evidence>
<feature type="repeat" description="WD" evidence="3">
    <location>
        <begin position="179"/>
        <end position="218"/>
    </location>
</feature>